<protein>
    <submittedName>
        <fullName evidence="1">Uncharacterized protein</fullName>
    </submittedName>
</protein>
<evidence type="ECO:0000313" key="1">
    <source>
        <dbReference type="EMBL" id="MBP1854148.1"/>
    </source>
</evidence>
<name>A0ABS4E869_9FIRM</name>
<organism evidence="1 2">
    <name type="scientific">Metaclostridioides mangenotii</name>
    <dbReference type="NCBI Taxonomy" id="1540"/>
    <lineage>
        <taxon>Bacteria</taxon>
        <taxon>Bacillati</taxon>
        <taxon>Bacillota</taxon>
        <taxon>Clostridia</taxon>
        <taxon>Peptostreptococcales</taxon>
        <taxon>Peptostreptococcaceae</taxon>
        <taxon>Metaclostridioides</taxon>
    </lineage>
</organism>
<comment type="caution">
    <text evidence="1">The sequence shown here is derived from an EMBL/GenBank/DDBJ whole genome shotgun (WGS) entry which is preliminary data.</text>
</comment>
<sequence length="44" mass="5153">MTFIDKLKYRFGHYAVQRGIALVDTELSHINPIDDHVIYSTAFR</sequence>
<dbReference type="Proteomes" id="UP000767291">
    <property type="component" value="Unassembled WGS sequence"/>
</dbReference>
<reference evidence="1 2" key="1">
    <citation type="submission" date="2021-03" db="EMBL/GenBank/DDBJ databases">
        <title>Genomic Encyclopedia of Type Strains, Phase IV (KMG-IV): sequencing the most valuable type-strain genomes for metagenomic binning, comparative biology and taxonomic classification.</title>
        <authorList>
            <person name="Goeker M."/>
        </authorList>
    </citation>
    <scope>NUCLEOTIDE SEQUENCE [LARGE SCALE GENOMIC DNA]</scope>
    <source>
        <strain evidence="1 2">DSM 1289</strain>
    </source>
</reference>
<accession>A0ABS4E869</accession>
<dbReference type="EMBL" id="JAGGJX010000001">
    <property type="protein sequence ID" value="MBP1854148.1"/>
    <property type="molecule type" value="Genomic_DNA"/>
</dbReference>
<evidence type="ECO:0000313" key="2">
    <source>
        <dbReference type="Proteomes" id="UP000767291"/>
    </source>
</evidence>
<keyword evidence="2" id="KW-1185">Reference proteome</keyword>
<gene>
    <name evidence="1" type="ORF">J2Z43_000538</name>
</gene>
<dbReference type="RefSeq" id="WP_268828382.1">
    <property type="nucleotide sequence ID" value="NZ_BAAACS010000017.1"/>
</dbReference>
<proteinExistence type="predicted"/>